<sequence>MKKEKLKRFLDQDNVVGYVFASPFILGFLLITVIPMILSLYYSFTDYRLGNPVSWIGLDNYIKMLSDARFLNSIRVTFLYVFASVPVKLIFGLLIAYLLTRNIKGTTFFRSLYYVPSLIGGSISIALVWRELFSKNGLVNIFLERLGAPALSWFSDQKLVMIPLVLMSA</sequence>
<keyword evidence="5 7" id="KW-1133">Transmembrane helix</keyword>
<feature type="transmembrane region" description="Helical" evidence="7">
    <location>
        <begin position="111"/>
        <end position="129"/>
    </location>
</feature>
<proteinExistence type="predicted"/>
<dbReference type="AlphaFoldDB" id="A0AB73N483"/>
<reference evidence="8 9" key="1">
    <citation type="submission" date="2017-05" db="EMBL/GenBank/DDBJ databases">
        <title>The Genome Sequence of Enterococcus faecium 6F2_DIV0138.</title>
        <authorList>
            <consortium name="The Broad Institute Genomics Platform"/>
            <consortium name="The Broad Institute Genomic Center for Infectious Diseases"/>
            <person name="Earl A."/>
            <person name="Manson A."/>
            <person name="Schwartman J."/>
            <person name="Gilmore M."/>
            <person name="Abouelleil A."/>
            <person name="Cao P."/>
            <person name="Chapman S."/>
            <person name="Cusick C."/>
            <person name="Shea T."/>
            <person name="Young S."/>
            <person name="Neafsey D."/>
            <person name="Nusbaum C."/>
            <person name="Birren B."/>
        </authorList>
    </citation>
    <scope>NUCLEOTIDE SEQUENCE [LARGE SCALE GENOMIC DNA]</scope>
    <source>
        <strain evidence="8 9">6F2_DIV0138</strain>
    </source>
</reference>
<evidence type="ECO:0000313" key="8">
    <source>
        <dbReference type="EMBL" id="OTO00067.1"/>
    </source>
</evidence>
<evidence type="ECO:0000256" key="1">
    <source>
        <dbReference type="ARBA" id="ARBA00004651"/>
    </source>
</evidence>
<dbReference type="GO" id="GO:0005886">
    <property type="term" value="C:plasma membrane"/>
    <property type="evidence" value="ECO:0007669"/>
    <property type="project" value="UniProtKB-SubCell"/>
</dbReference>
<evidence type="ECO:0000256" key="3">
    <source>
        <dbReference type="ARBA" id="ARBA00022475"/>
    </source>
</evidence>
<gene>
    <name evidence="8" type="ORF">A5804_001560</name>
</gene>
<keyword evidence="3" id="KW-1003">Cell membrane</keyword>
<dbReference type="PANTHER" id="PTHR30193:SF1">
    <property type="entry name" value="ABC TRANSPORTER PERMEASE PROTEIN YESP-RELATED"/>
    <property type="match status" value="1"/>
</dbReference>
<evidence type="ECO:0000313" key="9">
    <source>
        <dbReference type="Proteomes" id="UP000194737"/>
    </source>
</evidence>
<name>A0AB73N483_ENTFC</name>
<comment type="subcellular location">
    <subcellularLocation>
        <location evidence="1">Cell membrane</location>
        <topology evidence="1">Multi-pass membrane protein</topology>
    </subcellularLocation>
</comment>
<evidence type="ECO:0000256" key="7">
    <source>
        <dbReference type="SAM" id="Phobius"/>
    </source>
</evidence>
<dbReference type="InterPro" id="IPR051393">
    <property type="entry name" value="ABC_transporter_permease"/>
</dbReference>
<keyword evidence="2" id="KW-0813">Transport</keyword>
<evidence type="ECO:0000256" key="2">
    <source>
        <dbReference type="ARBA" id="ARBA00022448"/>
    </source>
</evidence>
<keyword evidence="4 7" id="KW-0812">Transmembrane</keyword>
<feature type="transmembrane region" description="Helical" evidence="7">
    <location>
        <begin position="78"/>
        <end position="99"/>
    </location>
</feature>
<evidence type="ECO:0000256" key="5">
    <source>
        <dbReference type="ARBA" id="ARBA00022989"/>
    </source>
</evidence>
<dbReference type="Gene3D" id="1.10.3720.10">
    <property type="entry name" value="MetI-like"/>
    <property type="match status" value="1"/>
</dbReference>
<organism evidence="8 9">
    <name type="scientific">Enterococcus faecium</name>
    <name type="common">Streptococcus faecium</name>
    <dbReference type="NCBI Taxonomy" id="1352"/>
    <lineage>
        <taxon>Bacteria</taxon>
        <taxon>Bacillati</taxon>
        <taxon>Bacillota</taxon>
        <taxon>Bacilli</taxon>
        <taxon>Lactobacillales</taxon>
        <taxon>Enterococcaceae</taxon>
        <taxon>Enterococcus</taxon>
    </lineage>
</organism>
<feature type="transmembrane region" description="Helical" evidence="7">
    <location>
        <begin position="15"/>
        <end position="42"/>
    </location>
</feature>
<evidence type="ECO:0000256" key="6">
    <source>
        <dbReference type="ARBA" id="ARBA00023136"/>
    </source>
</evidence>
<evidence type="ECO:0000256" key="4">
    <source>
        <dbReference type="ARBA" id="ARBA00022692"/>
    </source>
</evidence>
<dbReference type="SUPFAM" id="SSF161098">
    <property type="entry name" value="MetI-like"/>
    <property type="match status" value="1"/>
</dbReference>
<accession>A0AB73N483</accession>
<keyword evidence="6 7" id="KW-0472">Membrane</keyword>
<dbReference type="Proteomes" id="UP000194737">
    <property type="component" value="Unassembled WGS sequence"/>
</dbReference>
<dbReference type="PANTHER" id="PTHR30193">
    <property type="entry name" value="ABC TRANSPORTER PERMEASE PROTEIN"/>
    <property type="match status" value="1"/>
</dbReference>
<comment type="caution">
    <text evidence="8">The sequence shown here is derived from an EMBL/GenBank/DDBJ whole genome shotgun (WGS) entry which is preliminary data.</text>
</comment>
<protein>
    <submittedName>
        <fullName evidence="8">ABC transporter permease</fullName>
    </submittedName>
</protein>
<dbReference type="EMBL" id="NGLB01000001">
    <property type="protein sequence ID" value="OTO00067.1"/>
    <property type="molecule type" value="Genomic_DNA"/>
</dbReference>
<dbReference type="InterPro" id="IPR035906">
    <property type="entry name" value="MetI-like_sf"/>
</dbReference>